<keyword evidence="5" id="KW-0560">Oxidoreductase</keyword>
<evidence type="ECO:0000313" key="8">
    <source>
        <dbReference type="Proteomes" id="UP001142393"/>
    </source>
</evidence>
<dbReference type="Gene3D" id="3.40.830.10">
    <property type="entry name" value="LigB-like"/>
    <property type="match status" value="1"/>
</dbReference>
<name>A0A9W8TV60_9AGAR</name>
<dbReference type="GO" id="GO:0008198">
    <property type="term" value="F:ferrous iron binding"/>
    <property type="evidence" value="ECO:0007669"/>
    <property type="project" value="InterPro"/>
</dbReference>
<dbReference type="PANTHER" id="PTHR30096:SF0">
    <property type="entry name" value="4,5-DOPA DIOXYGENASE EXTRADIOL-LIKE PROTEIN"/>
    <property type="match status" value="1"/>
</dbReference>
<organism evidence="7 8">
    <name type="scientific">Lentinula detonsa</name>
    <dbReference type="NCBI Taxonomy" id="2804962"/>
    <lineage>
        <taxon>Eukaryota</taxon>
        <taxon>Fungi</taxon>
        <taxon>Dikarya</taxon>
        <taxon>Basidiomycota</taxon>
        <taxon>Agaricomycotina</taxon>
        <taxon>Agaricomycetes</taxon>
        <taxon>Agaricomycetidae</taxon>
        <taxon>Agaricales</taxon>
        <taxon>Marasmiineae</taxon>
        <taxon>Omphalotaceae</taxon>
        <taxon>Lentinula</taxon>
    </lineage>
</organism>
<dbReference type="GO" id="GO:0016702">
    <property type="term" value="F:oxidoreductase activity, acting on single donors with incorporation of molecular oxygen, incorporation of two atoms of oxygen"/>
    <property type="evidence" value="ECO:0007669"/>
    <property type="project" value="UniProtKB-ARBA"/>
</dbReference>
<evidence type="ECO:0000256" key="3">
    <source>
        <dbReference type="ARBA" id="ARBA00022723"/>
    </source>
</evidence>
<dbReference type="AlphaFoldDB" id="A0A9W8TV60"/>
<sequence>MSSALTQNVDVPSNQAEWRAALESLPSTPQKIPAFFFAHGSPALALAQMPARLRASGRSDFQQYQGPNGPLANFLRNFGPALLQKYSPKAIVVFSAHWETLGERLVTDYGEENPLLMDYYGFPQESYELKFKSRGDKQLAERLVALYKEAGQLARTTSKLEPRGSDGRGFEGPGLDHGVFVPFRLMFGEELALPVVQVSIDSSLSPEANWKLGKVVEVLREENVLVLAGGLPIHNLRDFSSFIPDTAQPIHHSFHKAILDALQVSNAQERKKAMLGLPQHPGFRACNPREEHFVPLYVAAGAAENENVKILNGLYGIPTVAFGV</sequence>
<feature type="domain" description="Extradiol ring-cleavage dioxygenase class III enzyme subunit B" evidence="6">
    <location>
        <begin position="63"/>
        <end position="321"/>
    </location>
</feature>
<evidence type="ECO:0000259" key="6">
    <source>
        <dbReference type="Pfam" id="PF02900"/>
    </source>
</evidence>
<comment type="caution">
    <text evidence="7">The sequence shown here is derived from an EMBL/GenBank/DDBJ whole genome shotgun (WGS) entry which is preliminary data.</text>
</comment>
<dbReference type="Proteomes" id="UP001142393">
    <property type="component" value="Unassembled WGS sequence"/>
</dbReference>
<dbReference type="InterPro" id="IPR004183">
    <property type="entry name" value="Xdiol_dOase_suB"/>
</dbReference>
<dbReference type="GO" id="GO:0008270">
    <property type="term" value="F:zinc ion binding"/>
    <property type="evidence" value="ECO:0007669"/>
    <property type="project" value="InterPro"/>
</dbReference>
<dbReference type="CDD" id="cd07363">
    <property type="entry name" value="45_DOPA_Dioxygenase"/>
    <property type="match status" value="1"/>
</dbReference>
<dbReference type="PANTHER" id="PTHR30096">
    <property type="entry name" value="4,5-DOPA DIOXYGENASE EXTRADIOL-LIKE PROTEIN"/>
    <property type="match status" value="1"/>
</dbReference>
<proteinExistence type="inferred from homology"/>
<protein>
    <submittedName>
        <fullName evidence="7">Extradiol aromatic ring-opening dioxygenase</fullName>
    </submittedName>
</protein>
<comment type="similarity">
    <text evidence="2">Belongs to the DODA-type extradiol aromatic ring-opening dioxygenase family.</text>
</comment>
<keyword evidence="4" id="KW-0862">Zinc</keyword>
<evidence type="ECO:0000256" key="5">
    <source>
        <dbReference type="ARBA" id="ARBA00023002"/>
    </source>
</evidence>
<evidence type="ECO:0000256" key="1">
    <source>
        <dbReference type="ARBA" id="ARBA00001947"/>
    </source>
</evidence>
<dbReference type="InterPro" id="IPR014436">
    <property type="entry name" value="Extradiol_dOase_DODA"/>
</dbReference>
<comment type="cofactor">
    <cofactor evidence="1">
        <name>Zn(2+)</name>
        <dbReference type="ChEBI" id="CHEBI:29105"/>
    </cofactor>
</comment>
<dbReference type="Pfam" id="PF02900">
    <property type="entry name" value="LigB"/>
    <property type="match status" value="1"/>
</dbReference>
<reference evidence="7 8" key="1">
    <citation type="journal article" date="2023" name="Proc. Natl. Acad. Sci. U.S.A.">
        <title>A global phylogenomic analysis of the shiitake genus Lentinula.</title>
        <authorList>
            <person name="Sierra-Patev S."/>
            <person name="Min B."/>
            <person name="Naranjo-Ortiz M."/>
            <person name="Looney B."/>
            <person name="Konkel Z."/>
            <person name="Slot J.C."/>
            <person name="Sakamoto Y."/>
            <person name="Steenwyk J.L."/>
            <person name="Rokas A."/>
            <person name="Carro J."/>
            <person name="Camarero S."/>
            <person name="Ferreira P."/>
            <person name="Molpeceres G."/>
            <person name="Ruiz-Duenas F.J."/>
            <person name="Serrano A."/>
            <person name="Henrissat B."/>
            <person name="Drula E."/>
            <person name="Hughes K.W."/>
            <person name="Mata J.L."/>
            <person name="Ishikawa N.K."/>
            <person name="Vargas-Isla R."/>
            <person name="Ushijima S."/>
            <person name="Smith C.A."/>
            <person name="Donoghue J."/>
            <person name="Ahrendt S."/>
            <person name="Andreopoulos W."/>
            <person name="He G."/>
            <person name="LaButti K."/>
            <person name="Lipzen A."/>
            <person name="Ng V."/>
            <person name="Riley R."/>
            <person name="Sandor L."/>
            <person name="Barry K."/>
            <person name="Martinez A.T."/>
            <person name="Xiao Y."/>
            <person name="Gibbons J.G."/>
            <person name="Terashima K."/>
            <person name="Grigoriev I.V."/>
            <person name="Hibbett D."/>
        </authorList>
    </citation>
    <scope>NUCLEOTIDE SEQUENCE [LARGE SCALE GENOMIC DNA]</scope>
    <source>
        <strain evidence="7 8">TFB7810</strain>
    </source>
</reference>
<dbReference type="EMBL" id="JANVFU010000011">
    <property type="protein sequence ID" value="KAJ3741883.1"/>
    <property type="molecule type" value="Genomic_DNA"/>
</dbReference>
<evidence type="ECO:0000256" key="4">
    <source>
        <dbReference type="ARBA" id="ARBA00022833"/>
    </source>
</evidence>
<keyword evidence="7" id="KW-0223">Dioxygenase</keyword>
<evidence type="ECO:0000313" key="7">
    <source>
        <dbReference type="EMBL" id="KAJ3741883.1"/>
    </source>
</evidence>
<gene>
    <name evidence="7" type="ORF">DFH05DRAFT_1403324</name>
</gene>
<evidence type="ECO:0000256" key="2">
    <source>
        <dbReference type="ARBA" id="ARBA00007581"/>
    </source>
</evidence>
<keyword evidence="3" id="KW-0479">Metal-binding</keyword>
<dbReference type="SUPFAM" id="SSF53213">
    <property type="entry name" value="LigB-like"/>
    <property type="match status" value="1"/>
</dbReference>
<keyword evidence="8" id="KW-1185">Reference proteome</keyword>
<accession>A0A9W8TV60</accession>
<dbReference type="PIRSF" id="PIRSF006157">
    <property type="entry name" value="Doxgns_DODA"/>
    <property type="match status" value="1"/>
</dbReference>